<keyword evidence="10" id="KW-1185">Reference proteome</keyword>
<comment type="similarity">
    <text evidence="2">Belongs to the peptidase S54 family.</text>
</comment>
<evidence type="ECO:0000256" key="1">
    <source>
        <dbReference type="ARBA" id="ARBA00004141"/>
    </source>
</evidence>
<organism evidence="9 10">
    <name type="scientific">Desulfovibrio ferrophilus</name>
    <dbReference type="NCBI Taxonomy" id="241368"/>
    <lineage>
        <taxon>Bacteria</taxon>
        <taxon>Pseudomonadati</taxon>
        <taxon>Thermodesulfobacteriota</taxon>
        <taxon>Desulfovibrionia</taxon>
        <taxon>Desulfovibrionales</taxon>
        <taxon>Desulfovibrionaceae</taxon>
        <taxon>Desulfovibrio</taxon>
    </lineage>
</organism>
<dbReference type="KEGG" id="dfl:DFE_1956"/>
<evidence type="ECO:0000256" key="5">
    <source>
        <dbReference type="ARBA" id="ARBA00022989"/>
    </source>
</evidence>
<feature type="domain" description="Peptidase S54 rhomboid" evidence="8">
    <location>
        <begin position="150"/>
        <end position="285"/>
    </location>
</feature>
<feature type="transmembrane region" description="Helical" evidence="7">
    <location>
        <begin position="269"/>
        <end position="290"/>
    </location>
</feature>
<keyword evidence="5 7" id="KW-1133">Transmembrane helix</keyword>
<dbReference type="InterPro" id="IPR035952">
    <property type="entry name" value="Rhomboid-like_sf"/>
</dbReference>
<dbReference type="Proteomes" id="UP000269883">
    <property type="component" value="Chromosome"/>
</dbReference>
<dbReference type="InterPro" id="IPR022764">
    <property type="entry name" value="Peptidase_S54_rhomboid_dom"/>
</dbReference>
<feature type="transmembrane region" description="Helical" evidence="7">
    <location>
        <begin position="302"/>
        <end position="321"/>
    </location>
</feature>
<evidence type="ECO:0000256" key="4">
    <source>
        <dbReference type="ARBA" id="ARBA00022801"/>
    </source>
</evidence>
<dbReference type="GO" id="GO:0016020">
    <property type="term" value="C:membrane"/>
    <property type="evidence" value="ECO:0007669"/>
    <property type="project" value="UniProtKB-SubCell"/>
</dbReference>
<feature type="transmembrane region" description="Helical" evidence="7">
    <location>
        <begin position="215"/>
        <end position="234"/>
    </location>
</feature>
<dbReference type="Gene3D" id="1.20.1540.10">
    <property type="entry name" value="Rhomboid-like"/>
    <property type="match status" value="1"/>
</dbReference>
<dbReference type="PANTHER" id="PTHR43731">
    <property type="entry name" value="RHOMBOID PROTEASE"/>
    <property type="match status" value="1"/>
</dbReference>
<evidence type="ECO:0000256" key="3">
    <source>
        <dbReference type="ARBA" id="ARBA00022692"/>
    </source>
</evidence>
<evidence type="ECO:0000256" key="2">
    <source>
        <dbReference type="ARBA" id="ARBA00009045"/>
    </source>
</evidence>
<dbReference type="PANTHER" id="PTHR43731:SF14">
    <property type="entry name" value="PRESENILIN-ASSOCIATED RHOMBOID-LIKE PROTEIN, MITOCHONDRIAL"/>
    <property type="match status" value="1"/>
</dbReference>
<evidence type="ECO:0000259" key="8">
    <source>
        <dbReference type="Pfam" id="PF01694"/>
    </source>
</evidence>
<protein>
    <submittedName>
        <fullName evidence="9">Rhomboid family protein</fullName>
    </submittedName>
</protein>
<proteinExistence type="inferred from homology"/>
<gene>
    <name evidence="9" type="ORF">DFE_1956</name>
</gene>
<dbReference type="EMBL" id="AP017378">
    <property type="protein sequence ID" value="BBD08682.1"/>
    <property type="molecule type" value="Genomic_DNA"/>
</dbReference>
<accession>A0A2Z6AZK5</accession>
<evidence type="ECO:0000256" key="6">
    <source>
        <dbReference type="ARBA" id="ARBA00023136"/>
    </source>
</evidence>
<reference evidence="9 10" key="1">
    <citation type="journal article" date="2018" name="Sci. Adv.">
        <title>Multi-heme cytochromes provide a pathway for survival in energy-limited environments.</title>
        <authorList>
            <person name="Deng X."/>
            <person name="Dohmae N."/>
            <person name="Nealson K.H."/>
            <person name="Hashimoto K."/>
            <person name="Okamoto A."/>
        </authorList>
    </citation>
    <scope>NUCLEOTIDE SEQUENCE [LARGE SCALE GENOMIC DNA]</scope>
    <source>
        <strain evidence="9 10">IS5</strain>
    </source>
</reference>
<dbReference type="AlphaFoldDB" id="A0A2Z6AZK5"/>
<feature type="transmembrane region" description="Helical" evidence="7">
    <location>
        <begin position="246"/>
        <end position="263"/>
    </location>
</feature>
<dbReference type="InterPro" id="IPR050925">
    <property type="entry name" value="Rhomboid_protease_S54"/>
</dbReference>
<name>A0A2Z6AZK5_9BACT</name>
<dbReference type="GO" id="GO:0004252">
    <property type="term" value="F:serine-type endopeptidase activity"/>
    <property type="evidence" value="ECO:0007669"/>
    <property type="project" value="InterPro"/>
</dbReference>
<keyword evidence="3 7" id="KW-0812">Transmembrane</keyword>
<sequence>MAMTGQAPPAETSAHSKSQWSDVSLALPDEYRRARIDDDTAWDWTLVLKARRIPHRTSHDEDGWHILAPMARVSEAAWEIAAYETENPPQSKHPITPSLHSGFEAQGVALVMAMTAVHYAVITRPLPSWSLYPEDWVRLGAANARLILSGQWWRSVTALTLHADPAHFLGNAVIGGVFVACLCRVSGSGAAWLMFVLSGMLGNLANAWMRGGGHISVGASTAVFGAVGALGALSMVREGRLDFRRAAAPVVAGLALLGMLGTGGERTDLGAHLFGFMAGLPLGASCGRLIMVHGVPRQEMQWILGILALGLIVLSWTLALAN</sequence>
<keyword evidence="4" id="KW-0378">Hydrolase</keyword>
<evidence type="ECO:0000313" key="9">
    <source>
        <dbReference type="EMBL" id="BBD08682.1"/>
    </source>
</evidence>
<keyword evidence="6 7" id="KW-0472">Membrane</keyword>
<evidence type="ECO:0000313" key="10">
    <source>
        <dbReference type="Proteomes" id="UP000269883"/>
    </source>
</evidence>
<evidence type="ECO:0000256" key="7">
    <source>
        <dbReference type="SAM" id="Phobius"/>
    </source>
</evidence>
<comment type="subcellular location">
    <subcellularLocation>
        <location evidence="1">Membrane</location>
        <topology evidence="1">Multi-pass membrane protein</topology>
    </subcellularLocation>
</comment>
<dbReference type="SUPFAM" id="SSF144091">
    <property type="entry name" value="Rhomboid-like"/>
    <property type="match status" value="1"/>
</dbReference>
<dbReference type="Pfam" id="PF01694">
    <property type="entry name" value="Rhomboid"/>
    <property type="match status" value="1"/>
</dbReference>